<evidence type="ECO:0000259" key="1">
    <source>
        <dbReference type="Pfam" id="PF18050"/>
    </source>
</evidence>
<organism evidence="2 3">
    <name type="scientific">Cellulomonas uda</name>
    <dbReference type="NCBI Taxonomy" id="1714"/>
    <lineage>
        <taxon>Bacteria</taxon>
        <taxon>Bacillati</taxon>
        <taxon>Actinomycetota</taxon>
        <taxon>Actinomycetes</taxon>
        <taxon>Micrococcales</taxon>
        <taxon>Cellulomonadaceae</taxon>
        <taxon>Cellulomonas</taxon>
    </lineage>
</organism>
<dbReference type="InterPro" id="IPR041183">
    <property type="entry name" value="Cyclophilin-like"/>
</dbReference>
<protein>
    <recommendedName>
        <fullName evidence="1">Cyclophilin-like domain-containing protein</fullName>
    </recommendedName>
</protein>
<feature type="domain" description="Cyclophilin-like" evidence="1">
    <location>
        <begin position="15"/>
        <end position="120"/>
    </location>
</feature>
<dbReference type="SUPFAM" id="SSF50891">
    <property type="entry name" value="Cyclophilin-like"/>
    <property type="match status" value="1"/>
</dbReference>
<evidence type="ECO:0000313" key="2">
    <source>
        <dbReference type="EMBL" id="GEA79682.1"/>
    </source>
</evidence>
<comment type="caution">
    <text evidence="2">The sequence shown here is derived from an EMBL/GenBank/DDBJ whole genome shotgun (WGS) entry which is preliminary data.</text>
</comment>
<evidence type="ECO:0000313" key="3">
    <source>
        <dbReference type="Proteomes" id="UP000315842"/>
    </source>
</evidence>
<sequence length="123" mass="12932">MPSSSTVVRLSSTAGHIDVTLDPSSTAGQDLLSMLPISLTFEDFAGREKIAYPPRTIDVTGEPASSAGAGDLAIYVPWGNLALFYEGERGTPTGDLVRLGHFDATERQLAVLEAGPVTVDVVE</sequence>
<dbReference type="AlphaFoldDB" id="A0A4Y3K6W6"/>
<dbReference type="Pfam" id="PF18050">
    <property type="entry name" value="Cyclophil_like2"/>
    <property type="match status" value="1"/>
</dbReference>
<accession>A0A4Y3K6W6</accession>
<proteinExistence type="predicted"/>
<name>A0A4Y3K6W6_CELUD</name>
<dbReference type="Proteomes" id="UP000315842">
    <property type="component" value="Unassembled WGS sequence"/>
</dbReference>
<dbReference type="EMBL" id="BJLP01000001">
    <property type="protein sequence ID" value="GEA79682.1"/>
    <property type="molecule type" value="Genomic_DNA"/>
</dbReference>
<dbReference type="RefSeq" id="WP_141317848.1">
    <property type="nucleotide sequence ID" value="NZ_BJLP01000001.1"/>
</dbReference>
<keyword evidence="3" id="KW-1185">Reference proteome</keyword>
<dbReference type="InterPro" id="IPR029000">
    <property type="entry name" value="Cyclophilin-like_dom_sf"/>
</dbReference>
<reference evidence="2 3" key="1">
    <citation type="submission" date="2019-06" db="EMBL/GenBank/DDBJ databases">
        <title>Whole genome shotgun sequence of Cellulomonas uda NBRC 3747.</title>
        <authorList>
            <person name="Hosoyama A."/>
            <person name="Uohara A."/>
            <person name="Ohji S."/>
            <person name="Ichikawa N."/>
        </authorList>
    </citation>
    <scope>NUCLEOTIDE SEQUENCE [LARGE SCALE GENOMIC DNA]</scope>
    <source>
        <strain evidence="2 3">NBRC 3747</strain>
    </source>
</reference>
<gene>
    <name evidence="2" type="ORF">CUD01_01260</name>
</gene>
<dbReference type="Gene3D" id="2.40.100.20">
    <property type="match status" value="1"/>
</dbReference>